<dbReference type="Pfam" id="PF00132">
    <property type="entry name" value="Hexapep"/>
    <property type="match status" value="1"/>
</dbReference>
<dbReference type="Proteomes" id="UP000017396">
    <property type="component" value="Chromosome"/>
</dbReference>
<dbReference type="GO" id="GO:0005829">
    <property type="term" value="C:cytosol"/>
    <property type="evidence" value="ECO:0007669"/>
    <property type="project" value="TreeGrafter"/>
</dbReference>
<dbReference type="SUPFAM" id="SSF51161">
    <property type="entry name" value="Trimeric LpxA-like enzymes"/>
    <property type="match status" value="1"/>
</dbReference>
<dbReference type="EMBL" id="CP003587">
    <property type="protein sequence ID" value="AGY56532.1"/>
    <property type="molecule type" value="Genomic_DNA"/>
</dbReference>
<dbReference type="Pfam" id="PF14602">
    <property type="entry name" value="Hexapep_2"/>
    <property type="match status" value="1"/>
</dbReference>
<dbReference type="STRING" id="1183438.GKIL_0285"/>
<dbReference type="GO" id="GO:0008374">
    <property type="term" value="F:O-acyltransferase activity"/>
    <property type="evidence" value="ECO:0007669"/>
    <property type="project" value="TreeGrafter"/>
</dbReference>
<evidence type="ECO:0000256" key="3">
    <source>
        <dbReference type="ARBA" id="ARBA00022737"/>
    </source>
</evidence>
<dbReference type="CDD" id="cd04647">
    <property type="entry name" value="LbH_MAT_like"/>
    <property type="match status" value="1"/>
</dbReference>
<name>U5QC92_GLOK1</name>
<dbReference type="AlphaFoldDB" id="U5QC92"/>
<keyword evidence="5" id="KW-1185">Reference proteome</keyword>
<reference evidence="4 5" key="1">
    <citation type="journal article" date="2013" name="PLoS ONE">
        <title>Cultivation and Complete Genome Sequencing of Gloeobacter kilaueensis sp. nov., from a Lava Cave in Kilauea Caldera, Hawai'i.</title>
        <authorList>
            <person name="Saw J.H."/>
            <person name="Schatz M."/>
            <person name="Brown M.V."/>
            <person name="Kunkel D.D."/>
            <person name="Foster J.S."/>
            <person name="Shick H."/>
            <person name="Christensen S."/>
            <person name="Hou S."/>
            <person name="Wan X."/>
            <person name="Donachie S.P."/>
        </authorList>
    </citation>
    <scope>NUCLEOTIDE SEQUENCE [LARGE SCALE GENOMIC DNA]</scope>
    <source>
        <strain evidence="5">JS</strain>
    </source>
</reference>
<dbReference type="InterPro" id="IPR018357">
    <property type="entry name" value="Hexapep_transf_CS"/>
</dbReference>
<dbReference type="InterPro" id="IPR001451">
    <property type="entry name" value="Hexapep"/>
</dbReference>
<dbReference type="GO" id="GO:0031470">
    <property type="term" value="C:carboxysome"/>
    <property type="evidence" value="ECO:0007669"/>
    <property type="project" value="UniProtKB-ARBA"/>
</dbReference>
<dbReference type="InterPro" id="IPR027417">
    <property type="entry name" value="P-loop_NTPase"/>
</dbReference>
<dbReference type="InterPro" id="IPR011004">
    <property type="entry name" value="Trimer_LpxA-like_sf"/>
</dbReference>
<dbReference type="PROSITE" id="PS00101">
    <property type="entry name" value="HEXAPEP_TRANSFERASES"/>
    <property type="match status" value="1"/>
</dbReference>
<keyword evidence="2 4" id="KW-0808">Transferase</keyword>
<dbReference type="Gene3D" id="3.40.50.300">
    <property type="entry name" value="P-loop containing nucleotide triphosphate hydrolases"/>
    <property type="match status" value="1"/>
</dbReference>
<gene>
    <name evidence="4" type="primary">lacA</name>
    <name evidence="4" type="ORF">GKIL_0285</name>
</gene>
<proteinExistence type="inferred from homology"/>
<accession>U5QC92</accession>
<evidence type="ECO:0000256" key="1">
    <source>
        <dbReference type="ARBA" id="ARBA00007274"/>
    </source>
</evidence>
<evidence type="ECO:0000313" key="5">
    <source>
        <dbReference type="Proteomes" id="UP000017396"/>
    </source>
</evidence>
<dbReference type="KEGG" id="glj:GKIL_0285"/>
<dbReference type="eggNOG" id="COG0110">
    <property type="taxonomic scope" value="Bacteria"/>
</dbReference>
<dbReference type="GO" id="GO:0043886">
    <property type="term" value="F:structural constituent of carboxysome shell"/>
    <property type="evidence" value="ECO:0007669"/>
    <property type="project" value="UniProtKB-ARBA"/>
</dbReference>
<keyword evidence="3" id="KW-0677">Repeat</keyword>
<evidence type="ECO:0000313" key="4">
    <source>
        <dbReference type="EMBL" id="AGY56532.1"/>
    </source>
</evidence>
<protein>
    <submittedName>
        <fullName evidence="4">Acetyltransferase</fullName>
    </submittedName>
</protein>
<sequence length="454" mass="50564">MLAGRAQRTLARLQSCGVGVRVLGKLYVSEPEAVAIGNNVHIGDNAYFRTEGGLTIGDNVHMSRNVTIYTTNHNFTGAVLPYDNTDLLKPVTIGKNVWIGMNVSIVSGVQIGDGAIIGMGAVVTRNVPALAIVGNQPIRVLKHRDAEHYEQLEQAREYGGVNGKPLARTNVQQFEPSAADAQMFFVATAEGTSSKMIHNLLTQLPDVTCIHEGRPQLVRLATELAHGLKQKEQVKEELRALYCNSSVFSGYLHGEIDHKLCQLIGVLAELLPAGKIIWLIRDGRNAVASTWTEGWFSCEEAEQIVPVNYNSGNPKLRWISYRLDGAKCGCFSEEEWNRLSTFERNCWYWSYSNREIERQLSSLPASRKAFFRLEELQTQLGNWLTFLGLQQQQDLSLIAPTQGTGAPGWQSWQADQIAAFERQCAGEMDRWYPGWRRGTPWQVGHPSKAEPLPS</sequence>
<organism evidence="4 5">
    <name type="scientific">Gloeobacter kilaueensis (strain ATCC BAA-2537 / CCAP 1431/1 / ULC 316 / JS1)</name>
    <dbReference type="NCBI Taxonomy" id="1183438"/>
    <lineage>
        <taxon>Bacteria</taxon>
        <taxon>Bacillati</taxon>
        <taxon>Cyanobacteriota</taxon>
        <taxon>Cyanophyceae</taxon>
        <taxon>Gloeobacterales</taxon>
        <taxon>Gloeobacteraceae</taxon>
        <taxon>Gloeobacter</taxon>
    </lineage>
</organism>
<dbReference type="Gene3D" id="2.160.10.10">
    <property type="entry name" value="Hexapeptide repeat proteins"/>
    <property type="match status" value="1"/>
</dbReference>
<evidence type="ECO:0000256" key="2">
    <source>
        <dbReference type="ARBA" id="ARBA00022679"/>
    </source>
</evidence>
<dbReference type="PANTHER" id="PTHR23416">
    <property type="entry name" value="SIALIC ACID SYNTHASE-RELATED"/>
    <property type="match status" value="1"/>
</dbReference>
<dbReference type="SUPFAM" id="SSF52540">
    <property type="entry name" value="P-loop containing nucleoside triphosphate hydrolases"/>
    <property type="match status" value="1"/>
</dbReference>
<comment type="similarity">
    <text evidence="1">Belongs to the transferase hexapeptide repeat family.</text>
</comment>
<dbReference type="PANTHER" id="PTHR23416:SF23">
    <property type="entry name" value="ACETYLTRANSFERASE C18B11.09C-RELATED"/>
    <property type="match status" value="1"/>
</dbReference>
<dbReference type="HOGENOM" id="CLU_602380_0_0_3"/>
<dbReference type="InterPro" id="IPR051159">
    <property type="entry name" value="Hexapeptide_acetyltransf"/>
</dbReference>